<dbReference type="SUPFAM" id="SSF82771">
    <property type="entry name" value="GIY-YIG endonuclease"/>
    <property type="match status" value="1"/>
</dbReference>
<dbReference type="InterPro" id="IPR050190">
    <property type="entry name" value="UPF0213_domain"/>
</dbReference>
<dbReference type="Pfam" id="PF01541">
    <property type="entry name" value="GIY-YIG"/>
    <property type="match status" value="1"/>
</dbReference>
<gene>
    <name evidence="3" type="ORF">A3C89_04050</name>
</gene>
<dbReference type="InterPro" id="IPR035901">
    <property type="entry name" value="GIY-YIG_endonuc_sf"/>
</dbReference>
<accession>A0A1F6DD36</accession>
<dbReference type="PANTHER" id="PTHR34477:SF5">
    <property type="entry name" value="BSL5627 PROTEIN"/>
    <property type="match status" value="1"/>
</dbReference>
<feature type="domain" description="GIY-YIG" evidence="2">
    <location>
        <begin position="7"/>
        <end position="84"/>
    </location>
</feature>
<organism evidence="3 4">
    <name type="scientific">Candidatus Kaiserbacteria bacterium RIFCSPHIGHO2_02_FULL_50_50</name>
    <dbReference type="NCBI Taxonomy" id="1798492"/>
    <lineage>
        <taxon>Bacteria</taxon>
        <taxon>Candidatus Kaiseribacteriota</taxon>
    </lineage>
</organism>
<protein>
    <recommendedName>
        <fullName evidence="2">GIY-YIG domain-containing protein</fullName>
    </recommendedName>
</protein>
<dbReference type="PROSITE" id="PS50164">
    <property type="entry name" value="GIY_YIG"/>
    <property type="match status" value="1"/>
</dbReference>
<comment type="similarity">
    <text evidence="1">Belongs to the UPF0213 family.</text>
</comment>
<reference evidence="3 4" key="1">
    <citation type="journal article" date="2016" name="Nat. Commun.">
        <title>Thousands of microbial genomes shed light on interconnected biogeochemical processes in an aquifer system.</title>
        <authorList>
            <person name="Anantharaman K."/>
            <person name="Brown C.T."/>
            <person name="Hug L.A."/>
            <person name="Sharon I."/>
            <person name="Castelle C.J."/>
            <person name="Probst A.J."/>
            <person name="Thomas B.C."/>
            <person name="Singh A."/>
            <person name="Wilkins M.J."/>
            <person name="Karaoz U."/>
            <person name="Brodie E.L."/>
            <person name="Williams K.H."/>
            <person name="Hubbard S.S."/>
            <person name="Banfield J.F."/>
        </authorList>
    </citation>
    <scope>NUCLEOTIDE SEQUENCE [LARGE SCALE GENOMIC DNA]</scope>
</reference>
<evidence type="ECO:0000313" key="4">
    <source>
        <dbReference type="Proteomes" id="UP000178794"/>
    </source>
</evidence>
<dbReference type="AlphaFoldDB" id="A0A1F6DD36"/>
<dbReference type="Gene3D" id="3.40.1440.10">
    <property type="entry name" value="GIY-YIG endonuclease"/>
    <property type="match status" value="1"/>
</dbReference>
<evidence type="ECO:0000259" key="2">
    <source>
        <dbReference type="PROSITE" id="PS50164"/>
    </source>
</evidence>
<dbReference type="EMBL" id="MFLF01000018">
    <property type="protein sequence ID" value="OGG59240.1"/>
    <property type="molecule type" value="Genomic_DNA"/>
</dbReference>
<dbReference type="InterPro" id="IPR000305">
    <property type="entry name" value="GIY-YIG_endonuc"/>
</dbReference>
<evidence type="ECO:0000256" key="1">
    <source>
        <dbReference type="ARBA" id="ARBA00007435"/>
    </source>
</evidence>
<dbReference type="Proteomes" id="UP000178794">
    <property type="component" value="Unassembled WGS sequence"/>
</dbReference>
<evidence type="ECO:0000313" key="3">
    <source>
        <dbReference type="EMBL" id="OGG59240.1"/>
    </source>
</evidence>
<dbReference type="PANTHER" id="PTHR34477">
    <property type="entry name" value="UPF0213 PROTEIN YHBQ"/>
    <property type="match status" value="1"/>
</dbReference>
<proteinExistence type="inferred from homology"/>
<name>A0A1F6DD36_9BACT</name>
<dbReference type="CDD" id="cd10448">
    <property type="entry name" value="GIY-YIG_unchar_3"/>
    <property type="match status" value="1"/>
</dbReference>
<sequence length="109" mass="13317">MRKYTPNSGYVYMLASKQNGTLYVGVTSDICGRDYQHKEHLFKNSFTDRYNVTLLVWYEFHEYIGDAIKREKQIKHFKREWKIRLIEEDNLLWKDLSDRMRNDLKSELF</sequence>
<dbReference type="STRING" id="1798492.A3C89_04050"/>
<comment type="caution">
    <text evidence="3">The sequence shown here is derived from an EMBL/GenBank/DDBJ whole genome shotgun (WGS) entry which is preliminary data.</text>
</comment>